<protein>
    <recommendedName>
        <fullName evidence="2">histone deacetylase</fullName>
        <ecNumber evidence="2">3.5.1.98</ecNumber>
    </recommendedName>
</protein>
<evidence type="ECO:0000313" key="8">
    <source>
        <dbReference type="EMBL" id="PRW20809.1"/>
    </source>
</evidence>
<dbReference type="Gene3D" id="3.40.800.20">
    <property type="entry name" value="Histone deacetylase domain"/>
    <property type="match status" value="1"/>
</dbReference>
<feature type="transmembrane region" description="Helical" evidence="6">
    <location>
        <begin position="653"/>
        <end position="671"/>
    </location>
</feature>
<feature type="transmembrane region" description="Helical" evidence="6">
    <location>
        <begin position="692"/>
        <end position="714"/>
    </location>
</feature>
<feature type="transmembrane region" description="Helical" evidence="6">
    <location>
        <begin position="572"/>
        <end position="592"/>
    </location>
</feature>
<evidence type="ECO:0000313" key="9">
    <source>
        <dbReference type="Proteomes" id="UP000239899"/>
    </source>
</evidence>
<dbReference type="InterPro" id="IPR003084">
    <property type="entry name" value="HDAC_I/II"/>
</dbReference>
<accession>A0A2P6TDU9</accession>
<dbReference type="Gene3D" id="1.20.144.10">
    <property type="entry name" value="Phosphatidic acid phosphatase type 2/haloperoxidase"/>
    <property type="match status" value="1"/>
</dbReference>
<evidence type="ECO:0000256" key="5">
    <source>
        <dbReference type="ARBA" id="ARBA00048287"/>
    </source>
</evidence>
<comment type="similarity">
    <text evidence="1">Belongs to the histone deacetylase family. HD type 1 subfamily.</text>
</comment>
<dbReference type="Pfam" id="PF00850">
    <property type="entry name" value="Hist_deacetyl"/>
    <property type="match status" value="1"/>
</dbReference>
<dbReference type="EMBL" id="LHPG02000021">
    <property type="protein sequence ID" value="PRW20809.1"/>
    <property type="molecule type" value="Genomic_DNA"/>
</dbReference>
<sequence>MSGRKKKIAYFYDNDYTGYYYGPDHPMKPQRMAMTHQLVLGYGLHKHLDVYRPRLAQYEELTAFHSEDFIDMLRDTTPEMQKAKWDSYLKWGIEYDCPIFHGLFKFCRQYAAASIDGAKKLNHGHADIAINWAGGLHHAKKAEASGFCYVNDCVLGILELLKHHPRVLYIDIDIHHGDGVEEAFYTTDRVMCVSFHLKQEWGGQPFFPGTGALEEIGEYQGRGYSLNVPLVQGIDTEQYLGLFKPIISKVMEVFQPGAVCLQCGADSLVGDRLGMFSLTLEGHAEAVRFVKSFGLPMLVLGGGGYTKTTVARAWTLETAVLCDQPVEDALPQQMYLEYFSPEYRLNYNRRPSWPNQNKKEEVERIKSTLLEQLQQLRGAPGFAMAERPPDALLPEFAAEDEDQVHQRMKSYVKTHFEHHLKRVAQLHRKRAPDRAPQLRHLPPPAATAAAAQPAAAAAAMESLSIDSPRAQKRAPWRLRGASLKRVLVQQDWGSLAATVAIIVGLIIARECLGGPRSRPFQVTDATIAYPQLPSTIPDWVVVVVGIAAIIASILAAELWLARRGYADASDALAACLYFFLDAISAIAVTVLATEVTKRVVGRLRPNFLAICDPVVPNPVEVSYGEPAADNPACTAAQSSTLTDARYSFPSGHTSSAFVLSVWVVIYCVWAFNVRRPRRTACALAALALRDRLLHSLGAAAGLFWCLFLLGWAWAVGVSRITDFKHHVSDVLGGAFLGTLVASFYVIRSISRLDLVVLSLPGAEPAANGGCATSDGCSANAEPGASLLHGAGGARMYQEQCSV</sequence>
<comment type="catalytic activity">
    <reaction evidence="5">
        <text>N(6)-acetyl-L-lysyl-[histone] + H2O = L-lysyl-[histone] + acetate</text>
        <dbReference type="Rhea" id="RHEA:58196"/>
        <dbReference type="Rhea" id="RHEA-COMP:9845"/>
        <dbReference type="Rhea" id="RHEA-COMP:11338"/>
        <dbReference type="ChEBI" id="CHEBI:15377"/>
        <dbReference type="ChEBI" id="CHEBI:29969"/>
        <dbReference type="ChEBI" id="CHEBI:30089"/>
        <dbReference type="ChEBI" id="CHEBI:61930"/>
        <dbReference type="EC" id="3.5.1.98"/>
    </reaction>
</comment>
<feature type="transmembrane region" description="Helical" evidence="6">
    <location>
        <begin position="539"/>
        <end position="560"/>
    </location>
</feature>
<dbReference type="OrthoDB" id="1918432at2759"/>
<gene>
    <name evidence="8" type="ORF">C2E21_8606</name>
</gene>
<keyword evidence="6" id="KW-0472">Membrane</keyword>
<proteinExistence type="inferred from homology"/>
<feature type="transmembrane region" description="Helical" evidence="6">
    <location>
        <begin position="726"/>
        <end position="746"/>
    </location>
</feature>
<keyword evidence="6" id="KW-1133">Transmembrane helix</keyword>
<dbReference type="InterPro" id="IPR000326">
    <property type="entry name" value="PAP2/HPO"/>
</dbReference>
<evidence type="ECO:0000256" key="6">
    <source>
        <dbReference type="SAM" id="Phobius"/>
    </source>
</evidence>
<dbReference type="EC" id="3.5.1.98" evidence="2"/>
<dbReference type="InterPro" id="IPR037138">
    <property type="entry name" value="His_deacetylse_dom_sf"/>
</dbReference>
<evidence type="ECO:0000256" key="2">
    <source>
        <dbReference type="ARBA" id="ARBA00012111"/>
    </source>
</evidence>
<dbReference type="GO" id="GO:0040029">
    <property type="term" value="P:epigenetic regulation of gene expression"/>
    <property type="evidence" value="ECO:0007669"/>
    <property type="project" value="TreeGrafter"/>
</dbReference>
<reference evidence="8 9" key="1">
    <citation type="journal article" date="2018" name="Plant J.">
        <title>Genome sequences of Chlorella sorokiniana UTEX 1602 and Micractinium conductrix SAG 241.80: implications to maltose excretion by a green alga.</title>
        <authorList>
            <person name="Arriola M.B."/>
            <person name="Velmurugan N."/>
            <person name="Zhang Y."/>
            <person name="Plunkett M.H."/>
            <person name="Hondzo H."/>
            <person name="Barney B.M."/>
        </authorList>
    </citation>
    <scope>NUCLEOTIDE SEQUENCE [LARGE SCALE GENOMIC DNA]</scope>
    <source>
        <strain evidence="9">UTEX 1602</strain>
    </source>
</reference>
<dbReference type="Pfam" id="PF01569">
    <property type="entry name" value="PAP2"/>
    <property type="match status" value="1"/>
</dbReference>
<dbReference type="Proteomes" id="UP000239899">
    <property type="component" value="Unassembled WGS sequence"/>
</dbReference>
<comment type="caution">
    <text evidence="8">The sequence shown here is derived from an EMBL/GenBank/DDBJ whole genome shotgun (WGS) entry which is preliminary data.</text>
</comment>
<dbReference type="PRINTS" id="PR01271">
    <property type="entry name" value="HISDACETLASE"/>
</dbReference>
<evidence type="ECO:0000259" key="7">
    <source>
        <dbReference type="SMART" id="SM00014"/>
    </source>
</evidence>
<dbReference type="SUPFAM" id="SSF52768">
    <property type="entry name" value="Arginase/deacetylase"/>
    <property type="match status" value="1"/>
</dbReference>
<keyword evidence="3" id="KW-0378">Hydrolase</keyword>
<dbReference type="InterPro" id="IPR023801">
    <property type="entry name" value="His_deacetylse_dom"/>
</dbReference>
<dbReference type="PANTHER" id="PTHR10625">
    <property type="entry name" value="HISTONE DEACETYLASE HDAC1-RELATED"/>
    <property type="match status" value="1"/>
</dbReference>
<evidence type="ECO:0000256" key="1">
    <source>
        <dbReference type="ARBA" id="ARBA00006457"/>
    </source>
</evidence>
<dbReference type="GO" id="GO:0141221">
    <property type="term" value="F:histone deacetylase activity, hydrolytic mechanism"/>
    <property type="evidence" value="ECO:0007669"/>
    <property type="project" value="UniProtKB-EC"/>
</dbReference>
<dbReference type="InterPro" id="IPR000286">
    <property type="entry name" value="HDACs"/>
</dbReference>
<feature type="domain" description="Phosphatidic acid phosphatase type 2/haloperoxidase" evidence="7">
    <location>
        <begin position="579"/>
        <end position="745"/>
    </location>
</feature>
<dbReference type="PANTHER" id="PTHR10625:SF39">
    <property type="entry name" value="HISTONE DEACETYLASE 9"/>
    <property type="match status" value="1"/>
</dbReference>
<dbReference type="InterPro" id="IPR023696">
    <property type="entry name" value="Ureohydrolase_dom_sf"/>
</dbReference>
<dbReference type="AlphaFoldDB" id="A0A2P6TDU9"/>
<dbReference type="SUPFAM" id="SSF48317">
    <property type="entry name" value="Acid phosphatase/Vanadium-dependent haloperoxidase"/>
    <property type="match status" value="1"/>
</dbReference>
<keyword evidence="9" id="KW-1185">Reference proteome</keyword>
<organism evidence="8 9">
    <name type="scientific">Chlorella sorokiniana</name>
    <name type="common">Freshwater green alga</name>
    <dbReference type="NCBI Taxonomy" id="3076"/>
    <lineage>
        <taxon>Eukaryota</taxon>
        <taxon>Viridiplantae</taxon>
        <taxon>Chlorophyta</taxon>
        <taxon>core chlorophytes</taxon>
        <taxon>Trebouxiophyceae</taxon>
        <taxon>Chlorellales</taxon>
        <taxon>Chlorellaceae</taxon>
        <taxon>Chlorella clade</taxon>
        <taxon>Chlorella</taxon>
    </lineage>
</organism>
<keyword evidence="6" id="KW-0812">Transmembrane</keyword>
<dbReference type="PRINTS" id="PR01270">
    <property type="entry name" value="HDASUPER"/>
</dbReference>
<dbReference type="STRING" id="3076.A0A2P6TDU9"/>
<dbReference type="InterPro" id="IPR036938">
    <property type="entry name" value="PAP2/HPO_sf"/>
</dbReference>
<keyword evidence="4" id="KW-0156">Chromatin regulator</keyword>
<dbReference type="GO" id="GO:0005634">
    <property type="term" value="C:nucleus"/>
    <property type="evidence" value="ECO:0007669"/>
    <property type="project" value="TreeGrafter"/>
</dbReference>
<evidence type="ECO:0000256" key="3">
    <source>
        <dbReference type="ARBA" id="ARBA00022801"/>
    </source>
</evidence>
<name>A0A2P6TDU9_CHLSO</name>
<dbReference type="SMART" id="SM00014">
    <property type="entry name" value="acidPPc"/>
    <property type="match status" value="1"/>
</dbReference>
<evidence type="ECO:0000256" key="4">
    <source>
        <dbReference type="ARBA" id="ARBA00022853"/>
    </source>
</evidence>